<dbReference type="InterPro" id="IPR036770">
    <property type="entry name" value="Ankyrin_rpt-contain_sf"/>
</dbReference>
<organism evidence="5 6">
    <name type="scientific">Pseudallescheria apiosperma</name>
    <name type="common">Scedosporium apiospermum</name>
    <dbReference type="NCBI Taxonomy" id="563466"/>
    <lineage>
        <taxon>Eukaryota</taxon>
        <taxon>Fungi</taxon>
        <taxon>Dikarya</taxon>
        <taxon>Ascomycota</taxon>
        <taxon>Pezizomycotina</taxon>
        <taxon>Sordariomycetes</taxon>
        <taxon>Hypocreomycetidae</taxon>
        <taxon>Microascales</taxon>
        <taxon>Microascaceae</taxon>
        <taxon>Scedosporium</taxon>
    </lineage>
</organism>
<evidence type="ECO:0000256" key="4">
    <source>
        <dbReference type="SAM" id="MobiDB-lite"/>
    </source>
</evidence>
<evidence type="ECO:0000256" key="3">
    <source>
        <dbReference type="PROSITE-ProRule" id="PRU00023"/>
    </source>
</evidence>
<proteinExistence type="predicted"/>
<dbReference type="HOGENOM" id="CLU_022615_0_0_1"/>
<dbReference type="VEuPathDB" id="FungiDB:SAPIO_CDS9835"/>
<evidence type="ECO:0000313" key="5">
    <source>
        <dbReference type="EMBL" id="KEZ39178.1"/>
    </source>
</evidence>
<feature type="repeat" description="ANK" evidence="3">
    <location>
        <begin position="495"/>
        <end position="527"/>
    </location>
</feature>
<reference evidence="5 6" key="1">
    <citation type="journal article" date="2014" name="Genome Announc.">
        <title>Draft genome sequence of the pathogenic fungus Scedosporium apiospermum.</title>
        <authorList>
            <person name="Vandeputte P."/>
            <person name="Ghamrawi S."/>
            <person name="Rechenmann M."/>
            <person name="Iltis A."/>
            <person name="Giraud S."/>
            <person name="Fleury M."/>
            <person name="Thornton C."/>
            <person name="Delhaes L."/>
            <person name="Meyer W."/>
            <person name="Papon N."/>
            <person name="Bouchara J.P."/>
        </authorList>
    </citation>
    <scope>NUCLEOTIDE SEQUENCE [LARGE SCALE GENOMIC DNA]</scope>
    <source>
        <strain evidence="5 6">IHEM 14462</strain>
    </source>
</reference>
<feature type="region of interest" description="Disordered" evidence="4">
    <location>
        <begin position="193"/>
        <end position="239"/>
    </location>
</feature>
<evidence type="ECO:0000313" key="6">
    <source>
        <dbReference type="Proteomes" id="UP000028545"/>
    </source>
</evidence>
<evidence type="ECO:0000256" key="1">
    <source>
        <dbReference type="ARBA" id="ARBA00022737"/>
    </source>
</evidence>
<name>A0A084FVR6_PSEDA</name>
<dbReference type="Gene3D" id="1.25.40.10">
    <property type="entry name" value="Tetratricopeptide repeat domain"/>
    <property type="match status" value="1"/>
</dbReference>
<dbReference type="InterPro" id="IPR002110">
    <property type="entry name" value="Ankyrin_rpt"/>
</dbReference>
<dbReference type="RefSeq" id="XP_016638977.1">
    <property type="nucleotide sequence ID" value="XM_016791133.1"/>
</dbReference>
<keyword evidence="2 3" id="KW-0040">ANK repeat</keyword>
<dbReference type="PANTHER" id="PTHR24198">
    <property type="entry name" value="ANKYRIN REPEAT AND PROTEIN KINASE DOMAIN-CONTAINING PROTEIN"/>
    <property type="match status" value="1"/>
</dbReference>
<dbReference type="OrthoDB" id="539213at2759"/>
<dbReference type="OMA" id="PLHKCQS"/>
<dbReference type="PROSITE" id="PS50297">
    <property type="entry name" value="ANK_REP_REGION"/>
    <property type="match status" value="3"/>
</dbReference>
<feature type="repeat" description="ANK" evidence="3">
    <location>
        <begin position="461"/>
        <end position="493"/>
    </location>
</feature>
<dbReference type="EMBL" id="JOWA01000154">
    <property type="protein sequence ID" value="KEZ39178.1"/>
    <property type="molecule type" value="Genomic_DNA"/>
</dbReference>
<evidence type="ECO:0000256" key="2">
    <source>
        <dbReference type="ARBA" id="ARBA00023043"/>
    </source>
</evidence>
<dbReference type="Pfam" id="PF12796">
    <property type="entry name" value="Ank_2"/>
    <property type="match status" value="2"/>
</dbReference>
<sequence length="675" mass="75578">MDPWNIAGVVLAASKVAWHIGIFWQESGNAPTEIRELHQTVSLLQRSIENVRDGFLSRGMLDDVEEKNYRSIINLVNKCENDLERLQIILPKPPDKDGTFAGLRAQFARKLCEDTVKDIIMGIKLCNSALQIEIQSLTVFGMEKAEKPEHTSIQKAWEKVLDEADRSLCHRPFRNGDPDWNDKLDNFVDSLRESASTSDGRTTVPDLPPPLSRPLRRGSGSTLATTTAVTNRDDGDSGVYIPDERDESQVKLAAVPSVLRNSVLSRTLKKVSEFMREGDYHKAATYQNRAIGYRRMFSGDEPPDTVEICRDDMKLAEIYRKIGTPSDLQLAEKVLLGVIDRVETEELDSKEQKDVLRAELYHDLGHTCIQLEKLDEGCSYLRDAFDLMIGSTNQSMSLLRSAGIMLFRVYTNQNSSEAAEVIDEHAEETCGFSLSTLSWCQEHGFDTEAEEFRFDRRHPIKGTSPLHIAVEKGDLDVLGHMLRHPLNLEVRESRNRRTPLLIACSQQDAEVVKLLISHGADINVVDELSKNGLHLCQRPTGGTMVARWLLKHPSRTISIDDTDSCQNTALHLAAELGNQPMVQLLLDMGARADIPGPGGFTPLMAAVQATMRSQDEKLKVLKALVDKGADPTLKYYGGQTAIDMANDGQIRRCLQNWSKPFSKPTRRFSIASWKS</sequence>
<dbReference type="PANTHER" id="PTHR24198:SF165">
    <property type="entry name" value="ANKYRIN REPEAT-CONTAINING PROTEIN-RELATED"/>
    <property type="match status" value="1"/>
</dbReference>
<dbReference type="SMART" id="SM00248">
    <property type="entry name" value="ANK"/>
    <property type="match status" value="4"/>
</dbReference>
<keyword evidence="1" id="KW-0677">Repeat</keyword>
<comment type="caution">
    <text evidence="5">The sequence shown here is derived from an EMBL/GenBank/DDBJ whole genome shotgun (WGS) entry which is preliminary data.</text>
</comment>
<dbReference type="PROSITE" id="PS50088">
    <property type="entry name" value="ANK_REPEAT"/>
    <property type="match status" value="3"/>
</dbReference>
<dbReference type="SUPFAM" id="SSF48403">
    <property type="entry name" value="Ankyrin repeat"/>
    <property type="match status" value="1"/>
</dbReference>
<accession>A0A084FVR6</accession>
<protein>
    <submittedName>
        <fullName evidence="5">Uncharacterized protein</fullName>
    </submittedName>
</protein>
<dbReference type="PRINTS" id="PR01415">
    <property type="entry name" value="ANKYRIN"/>
</dbReference>
<dbReference type="GeneID" id="27728907"/>
<dbReference type="KEGG" id="sapo:SAPIO_CDS9835"/>
<dbReference type="Gene3D" id="1.25.40.20">
    <property type="entry name" value="Ankyrin repeat-containing domain"/>
    <property type="match status" value="1"/>
</dbReference>
<dbReference type="Proteomes" id="UP000028545">
    <property type="component" value="Unassembled WGS sequence"/>
</dbReference>
<dbReference type="InterPro" id="IPR011990">
    <property type="entry name" value="TPR-like_helical_dom_sf"/>
</dbReference>
<gene>
    <name evidence="5" type="ORF">SAPIO_CDS9835</name>
</gene>
<dbReference type="AlphaFoldDB" id="A0A084FVR6"/>
<feature type="repeat" description="ANK" evidence="3">
    <location>
        <begin position="565"/>
        <end position="597"/>
    </location>
</feature>
<keyword evidence="6" id="KW-1185">Reference proteome</keyword>